<dbReference type="EMBL" id="DSQD01000131">
    <property type="protein sequence ID" value="HGF87599.1"/>
    <property type="molecule type" value="Genomic_DNA"/>
</dbReference>
<keyword evidence="3" id="KW-0418">Kinase</keyword>
<dbReference type="Pfam" id="PF08543">
    <property type="entry name" value="Phos_pyr_kin"/>
    <property type="match status" value="1"/>
</dbReference>
<dbReference type="Gene3D" id="3.40.1190.20">
    <property type="match status" value="1"/>
</dbReference>
<dbReference type="GO" id="GO:0009228">
    <property type="term" value="P:thiamine biosynthetic process"/>
    <property type="evidence" value="ECO:0007669"/>
    <property type="project" value="InterPro"/>
</dbReference>
<dbReference type="GO" id="GO:0008902">
    <property type="term" value="F:hydroxymethylpyrimidine kinase activity"/>
    <property type="evidence" value="ECO:0007669"/>
    <property type="project" value="TreeGrafter"/>
</dbReference>
<dbReference type="EMBL" id="DTLB01000046">
    <property type="protein sequence ID" value="HFW32822.1"/>
    <property type="molecule type" value="Genomic_DNA"/>
</dbReference>
<dbReference type="InterPro" id="IPR029056">
    <property type="entry name" value="Ribokinase-like"/>
</dbReference>
<comment type="caution">
    <text evidence="3">The sequence shown here is derived from an EMBL/GenBank/DDBJ whole genome shotgun (WGS) entry which is preliminary data.</text>
</comment>
<evidence type="ECO:0000259" key="1">
    <source>
        <dbReference type="Pfam" id="PF08543"/>
    </source>
</evidence>
<dbReference type="PANTHER" id="PTHR20858">
    <property type="entry name" value="PHOSPHOMETHYLPYRIMIDINE KINASE"/>
    <property type="match status" value="1"/>
</dbReference>
<dbReference type="AlphaFoldDB" id="A0A7C3VBP9"/>
<accession>A0A7C3VBP9</accession>
<organism evidence="3">
    <name type="scientific">Archaeoglobus fulgidus</name>
    <dbReference type="NCBI Taxonomy" id="2234"/>
    <lineage>
        <taxon>Archaea</taxon>
        <taxon>Methanobacteriati</taxon>
        <taxon>Methanobacteriota</taxon>
        <taxon>Archaeoglobi</taxon>
        <taxon>Archaeoglobales</taxon>
        <taxon>Archaeoglobaceae</taxon>
        <taxon>Archaeoglobus</taxon>
    </lineage>
</organism>
<evidence type="ECO:0000313" key="3">
    <source>
        <dbReference type="EMBL" id="HGF87599.1"/>
    </source>
</evidence>
<proteinExistence type="predicted"/>
<gene>
    <name evidence="3" type="ORF">ENR21_04165</name>
    <name evidence="2" type="ORF">ENW66_07755</name>
</gene>
<dbReference type="PANTHER" id="PTHR20858:SF17">
    <property type="entry name" value="HYDROXYMETHYLPYRIMIDINE_PHOSPHOMETHYLPYRIMIDINE KINASE THI20-RELATED"/>
    <property type="match status" value="1"/>
</dbReference>
<dbReference type="InterPro" id="IPR013749">
    <property type="entry name" value="PM/HMP-P_kinase-1"/>
</dbReference>
<evidence type="ECO:0000313" key="2">
    <source>
        <dbReference type="EMBL" id="HFW32822.1"/>
    </source>
</evidence>
<reference evidence="3" key="1">
    <citation type="journal article" date="2020" name="mSystems">
        <title>Genome- and Community-Level Interaction Insights into Carbon Utilization and Element Cycling Functions of Hydrothermarchaeota in Hydrothermal Sediment.</title>
        <authorList>
            <person name="Zhou Z."/>
            <person name="Liu Y."/>
            <person name="Xu W."/>
            <person name="Pan J."/>
            <person name="Luo Z.H."/>
            <person name="Li M."/>
        </authorList>
    </citation>
    <scope>NUCLEOTIDE SEQUENCE [LARGE SCALE GENOMIC DNA]</scope>
    <source>
        <strain evidence="3">SpSt-38</strain>
        <strain evidence="2">SpSt-87</strain>
    </source>
</reference>
<dbReference type="CDD" id="cd01169">
    <property type="entry name" value="HMPP_kinase"/>
    <property type="match status" value="1"/>
</dbReference>
<dbReference type="GO" id="GO:0005829">
    <property type="term" value="C:cytosol"/>
    <property type="evidence" value="ECO:0007669"/>
    <property type="project" value="TreeGrafter"/>
</dbReference>
<protein>
    <submittedName>
        <fullName evidence="3">Hydroxymethylpyrimidine/phosphomethylpyrimidine kinase</fullName>
    </submittedName>
</protein>
<name>A0A7C3VBP9_ARCFL</name>
<dbReference type="InterPro" id="IPR004399">
    <property type="entry name" value="HMP/HMP-P_kinase_dom"/>
</dbReference>
<dbReference type="SUPFAM" id="SSF53613">
    <property type="entry name" value="Ribokinase-like"/>
    <property type="match status" value="1"/>
</dbReference>
<dbReference type="GO" id="GO:0008972">
    <property type="term" value="F:phosphomethylpyrimidine kinase activity"/>
    <property type="evidence" value="ECO:0007669"/>
    <property type="project" value="InterPro"/>
</dbReference>
<feature type="domain" description="Pyridoxamine kinase/Phosphomethylpyrimidine kinase" evidence="1">
    <location>
        <begin position="11"/>
        <end position="242"/>
    </location>
</feature>
<keyword evidence="3" id="KW-0808">Transferase</keyword>
<sequence>MKTILTASGLDPSGGAGLHADIKTAKAIGLYPASVVTSLTVQNTCEVKMAVSVDTEILKKQIEAVTEDIRIDCVKIGLISSAEVARVVADEIAKLDAPKVLDPVIFAGAGGKIGNVEGYRMLLEFVDVVTPNLTEARILASADSVGNTLDEAVDLALKINEKYGCNVVITGGELGGRDVVCENGSIYTVTADFSPINIHGTGCVYSTSLACYLGLGNSLDNAVRRARIFVLESVKKALRPGNCFPVVNP</sequence>